<evidence type="ECO:0000313" key="2">
    <source>
        <dbReference type="EMBL" id="PIK41145.1"/>
    </source>
</evidence>
<gene>
    <name evidence="2" type="ORF">BSL78_22009</name>
</gene>
<proteinExistence type="predicted"/>
<dbReference type="EMBL" id="MRZV01001048">
    <property type="protein sequence ID" value="PIK41145.1"/>
    <property type="molecule type" value="Genomic_DNA"/>
</dbReference>
<protein>
    <submittedName>
        <fullName evidence="2">Uncharacterized protein</fullName>
    </submittedName>
</protein>
<name>A0A2G8JZM1_STIJA</name>
<evidence type="ECO:0000256" key="1">
    <source>
        <dbReference type="SAM" id="MobiDB-lite"/>
    </source>
</evidence>
<accession>A0A2G8JZM1</accession>
<organism evidence="2 3">
    <name type="scientific">Stichopus japonicus</name>
    <name type="common">Sea cucumber</name>
    <dbReference type="NCBI Taxonomy" id="307972"/>
    <lineage>
        <taxon>Eukaryota</taxon>
        <taxon>Metazoa</taxon>
        <taxon>Echinodermata</taxon>
        <taxon>Eleutherozoa</taxon>
        <taxon>Echinozoa</taxon>
        <taxon>Holothuroidea</taxon>
        <taxon>Aspidochirotacea</taxon>
        <taxon>Aspidochirotida</taxon>
        <taxon>Stichopodidae</taxon>
        <taxon>Apostichopus</taxon>
    </lineage>
</organism>
<sequence length="167" mass="19057">MSGSRRVVLGVVPQRWAPGARVRRDPRGSEEPRFHSGSETGLEAGNRSYNRLLGPERWASEGPGPTRLHREPETKVPLRTQSRSRSREPMRSTTAGPPERGSRGRNPVRRPPSWSRGRSRGRGPTRVTTAGPPERPIRKESRPRARFPRRREYTYPQPQRGKDKYGH</sequence>
<dbReference type="Proteomes" id="UP000230750">
    <property type="component" value="Unassembled WGS sequence"/>
</dbReference>
<dbReference type="AlphaFoldDB" id="A0A2G8JZM1"/>
<keyword evidence="3" id="KW-1185">Reference proteome</keyword>
<feature type="region of interest" description="Disordered" evidence="1">
    <location>
        <begin position="1"/>
        <end position="167"/>
    </location>
</feature>
<evidence type="ECO:0000313" key="3">
    <source>
        <dbReference type="Proteomes" id="UP000230750"/>
    </source>
</evidence>
<comment type="caution">
    <text evidence="2">The sequence shown here is derived from an EMBL/GenBank/DDBJ whole genome shotgun (WGS) entry which is preliminary data.</text>
</comment>
<feature type="compositionally biased region" description="Basic and acidic residues" evidence="1">
    <location>
        <begin position="22"/>
        <end position="36"/>
    </location>
</feature>
<reference evidence="2 3" key="1">
    <citation type="journal article" date="2017" name="PLoS Biol.">
        <title>The sea cucumber genome provides insights into morphological evolution and visceral regeneration.</title>
        <authorList>
            <person name="Zhang X."/>
            <person name="Sun L."/>
            <person name="Yuan J."/>
            <person name="Sun Y."/>
            <person name="Gao Y."/>
            <person name="Zhang L."/>
            <person name="Li S."/>
            <person name="Dai H."/>
            <person name="Hamel J.F."/>
            <person name="Liu C."/>
            <person name="Yu Y."/>
            <person name="Liu S."/>
            <person name="Lin W."/>
            <person name="Guo K."/>
            <person name="Jin S."/>
            <person name="Xu P."/>
            <person name="Storey K.B."/>
            <person name="Huan P."/>
            <person name="Zhang T."/>
            <person name="Zhou Y."/>
            <person name="Zhang J."/>
            <person name="Lin C."/>
            <person name="Li X."/>
            <person name="Xing L."/>
            <person name="Huo D."/>
            <person name="Sun M."/>
            <person name="Wang L."/>
            <person name="Mercier A."/>
            <person name="Li F."/>
            <person name="Yang H."/>
            <person name="Xiang J."/>
        </authorList>
    </citation>
    <scope>NUCLEOTIDE SEQUENCE [LARGE SCALE GENOMIC DNA]</scope>
    <source>
        <strain evidence="2">Shaxun</strain>
        <tissue evidence="2">Muscle</tissue>
    </source>
</reference>